<keyword evidence="2" id="KW-0378">Hydrolase</keyword>
<keyword evidence="2" id="KW-0547">Nucleotide-binding</keyword>
<dbReference type="Proteomes" id="UP000053060">
    <property type="component" value="Unassembled WGS sequence"/>
</dbReference>
<name>A0A0V9UJC0_9NOCA</name>
<accession>A0A0V9UJC0</accession>
<dbReference type="SUPFAM" id="SSF56300">
    <property type="entry name" value="Metallo-dependent phosphatases"/>
    <property type="match status" value="1"/>
</dbReference>
<dbReference type="EMBL" id="AZXY01000006">
    <property type="protein sequence ID" value="KSZ58099.1"/>
    <property type="molecule type" value="Genomic_DNA"/>
</dbReference>
<dbReference type="GO" id="GO:0008768">
    <property type="term" value="F:UDP-sugar diphosphatase activity"/>
    <property type="evidence" value="ECO:0007669"/>
    <property type="project" value="TreeGrafter"/>
</dbReference>
<sequence>MGAGKVRRALSACAVVGSLVAFGGAAPAGAAPTSTVPSNTVPLRVIAFGDLHGNLLPPQGLHGEVVRSDGVSVPAGGAAYLAAYVRQLREQADNSVLYAVGDTWGSSPLESGLFNDEPTIALLDELDLTAATLGNHEFDRGYAEFERLRDGGCHPKEGCLYTDPFEGANFPILGANLTTSDGTPAALPYSIDYVDGLPVGVIGVVPSNTPDMIRPDAIAGLRFEDEIAAVNRTADILGALGVRSIVVLYKGDIGAIDGDDPCPSGDGGATAIATSVSPEVDLIITSDGDRHFNCTYTDPAGRPRTVVQGASHGRILSVADLVIDRQSREVLRDRTVVFTQVVTHDIDPDPTTLEFVDRAVEKSAEVANRSIARIGADVTRSESPSGESALGNLVADAQLAATRHLGAQIALMNSGGLRGDLLAGDGTVSYRETYAVQPFGNMLQVLDLTGAQLDVLLEQQFQDGPGGSEIERILAPSHNLTYTLDRLAPRGERIRSITIDGEAVDPARAYKVVMNNFLAGGGDGFTVCTEAHGLVGAGKDLDALNSYLATRSRVEPPTVDRIRLH</sequence>
<dbReference type="SUPFAM" id="SSF55816">
    <property type="entry name" value="5'-nucleotidase (syn. UDP-sugar hydrolase), C-terminal domain"/>
    <property type="match status" value="1"/>
</dbReference>
<feature type="domain" description="Calcineurin-like phosphoesterase" evidence="3">
    <location>
        <begin position="43"/>
        <end position="147"/>
    </location>
</feature>
<dbReference type="PANTHER" id="PTHR11575:SF24">
    <property type="entry name" value="5'-NUCLEOTIDASE"/>
    <property type="match status" value="1"/>
</dbReference>
<comment type="similarity">
    <text evidence="2">Belongs to the 5'-nucleotidase family.</text>
</comment>
<dbReference type="Gene3D" id="3.60.21.10">
    <property type="match status" value="1"/>
</dbReference>
<comment type="caution">
    <text evidence="5">The sequence shown here is derived from an EMBL/GenBank/DDBJ whole genome shotgun (WGS) entry which is preliminary data.</text>
</comment>
<feature type="domain" description="5'-Nucleotidase C-terminal" evidence="4">
    <location>
        <begin position="376"/>
        <end position="529"/>
    </location>
</feature>
<evidence type="ECO:0000313" key="6">
    <source>
        <dbReference type="Proteomes" id="UP000053060"/>
    </source>
</evidence>
<feature type="chain" id="PRO_5006774196" evidence="2">
    <location>
        <begin position="31"/>
        <end position="565"/>
    </location>
</feature>
<dbReference type="InterPro" id="IPR008334">
    <property type="entry name" value="5'-Nucleotdase_C"/>
</dbReference>
<dbReference type="Pfam" id="PF02872">
    <property type="entry name" value="5_nucleotid_C"/>
    <property type="match status" value="1"/>
</dbReference>
<reference evidence="5 6" key="2">
    <citation type="journal article" date="2016" name="Genome Announc.">
        <title>Draft Genome Sequence of a Versatile Hydrocarbon-Degrading Bacterium, Rhodococcus pyridinivorans Strain KG-16, Collected from Oil Fields in India.</title>
        <authorList>
            <person name="Aggarwal R.K."/>
            <person name="Dawar C."/>
            <person name="Phanindranath R."/>
            <person name="Mutnuri L."/>
            <person name="Dayal A.M."/>
        </authorList>
    </citation>
    <scope>NUCLEOTIDE SEQUENCE [LARGE SCALE GENOMIC DNA]</scope>
    <source>
        <strain evidence="5 6">KG-16</strain>
    </source>
</reference>
<dbReference type="InterPro" id="IPR029052">
    <property type="entry name" value="Metallo-depent_PP-like"/>
</dbReference>
<gene>
    <name evidence="5" type="ORF">Z045_12875</name>
</gene>
<evidence type="ECO:0000256" key="1">
    <source>
        <dbReference type="ARBA" id="ARBA00022729"/>
    </source>
</evidence>
<evidence type="ECO:0000259" key="4">
    <source>
        <dbReference type="Pfam" id="PF02872"/>
    </source>
</evidence>
<reference evidence="6" key="1">
    <citation type="submission" date="2015-01" db="EMBL/GenBank/DDBJ databases">
        <title>Draft genome sequence of Rhodococcus pyridinivorans strain KG-16, a hydrocarbon-degrading bacterium.</title>
        <authorList>
            <person name="Aggarwal R.K."/>
            <person name="Dawar C."/>
        </authorList>
    </citation>
    <scope>NUCLEOTIDE SEQUENCE [LARGE SCALE GENOMIC DNA]</scope>
    <source>
        <strain evidence="6">KG-16</strain>
    </source>
</reference>
<organism evidence="5 6">
    <name type="scientific">Rhodococcus pyridinivorans KG-16</name>
    <dbReference type="NCBI Taxonomy" id="1441730"/>
    <lineage>
        <taxon>Bacteria</taxon>
        <taxon>Bacillati</taxon>
        <taxon>Actinomycetota</taxon>
        <taxon>Actinomycetes</taxon>
        <taxon>Mycobacteriales</taxon>
        <taxon>Nocardiaceae</taxon>
        <taxon>Rhodococcus</taxon>
    </lineage>
</organism>
<dbReference type="GO" id="GO:0009166">
    <property type="term" value="P:nucleotide catabolic process"/>
    <property type="evidence" value="ECO:0007669"/>
    <property type="project" value="InterPro"/>
</dbReference>
<proteinExistence type="inferred from homology"/>
<dbReference type="InterPro" id="IPR004843">
    <property type="entry name" value="Calcineurin-like_PHP"/>
</dbReference>
<feature type="signal peptide" evidence="2">
    <location>
        <begin position="1"/>
        <end position="30"/>
    </location>
</feature>
<dbReference type="GO" id="GO:0008253">
    <property type="term" value="F:5'-nucleotidase activity"/>
    <property type="evidence" value="ECO:0007669"/>
    <property type="project" value="TreeGrafter"/>
</dbReference>
<dbReference type="PATRIC" id="fig|1441730.3.peg.2674"/>
<evidence type="ECO:0000256" key="2">
    <source>
        <dbReference type="RuleBase" id="RU362119"/>
    </source>
</evidence>
<dbReference type="PRINTS" id="PR01607">
    <property type="entry name" value="APYRASEFAMLY"/>
</dbReference>
<dbReference type="InterPro" id="IPR036907">
    <property type="entry name" value="5'-Nucleotdase_C_sf"/>
</dbReference>
<evidence type="ECO:0000259" key="3">
    <source>
        <dbReference type="Pfam" id="PF00149"/>
    </source>
</evidence>
<dbReference type="RefSeq" id="WP_060652223.1">
    <property type="nucleotide sequence ID" value="NZ_AZXY01000006.1"/>
</dbReference>
<protein>
    <submittedName>
        <fullName evidence="5">Metallophosphatase</fullName>
    </submittedName>
</protein>
<dbReference type="Gene3D" id="3.90.780.10">
    <property type="entry name" value="5'-Nucleotidase, C-terminal domain"/>
    <property type="match status" value="1"/>
</dbReference>
<dbReference type="AlphaFoldDB" id="A0A0V9UJC0"/>
<evidence type="ECO:0000313" key="5">
    <source>
        <dbReference type="EMBL" id="KSZ58099.1"/>
    </source>
</evidence>
<dbReference type="GO" id="GO:0000166">
    <property type="term" value="F:nucleotide binding"/>
    <property type="evidence" value="ECO:0007669"/>
    <property type="project" value="UniProtKB-KW"/>
</dbReference>
<dbReference type="InterPro" id="IPR006179">
    <property type="entry name" value="5_nucleotidase/apyrase"/>
</dbReference>
<keyword evidence="1 2" id="KW-0732">Signal</keyword>
<dbReference type="Pfam" id="PF00149">
    <property type="entry name" value="Metallophos"/>
    <property type="match status" value="1"/>
</dbReference>
<dbReference type="GO" id="GO:0030288">
    <property type="term" value="C:outer membrane-bounded periplasmic space"/>
    <property type="evidence" value="ECO:0007669"/>
    <property type="project" value="TreeGrafter"/>
</dbReference>
<dbReference type="PANTHER" id="PTHR11575">
    <property type="entry name" value="5'-NUCLEOTIDASE-RELATED"/>
    <property type="match status" value="1"/>
</dbReference>